<dbReference type="InterPro" id="IPR017961">
    <property type="entry name" value="DNA_pol_Y-fam_little_finger"/>
</dbReference>
<dbReference type="PROSITE" id="PS50173">
    <property type="entry name" value="UMUC"/>
    <property type="match status" value="1"/>
</dbReference>
<dbReference type="InterPro" id="IPR036775">
    <property type="entry name" value="DNA_pol_Y-fam_lit_finger_sf"/>
</dbReference>
<dbReference type="NCBIfam" id="NF003015">
    <property type="entry name" value="PRK03858.1"/>
    <property type="match status" value="1"/>
</dbReference>
<dbReference type="SUPFAM" id="SSF100879">
    <property type="entry name" value="Lesion bypass DNA polymerase (Y-family), little finger domain"/>
    <property type="match status" value="1"/>
</dbReference>
<dbReference type="GO" id="GO:0003887">
    <property type="term" value="F:DNA-directed DNA polymerase activity"/>
    <property type="evidence" value="ECO:0007669"/>
    <property type="project" value="UniProtKB-EC"/>
</dbReference>
<evidence type="ECO:0000256" key="3">
    <source>
        <dbReference type="ARBA" id="ARBA00049244"/>
    </source>
</evidence>
<evidence type="ECO:0000313" key="8">
    <source>
        <dbReference type="Proteomes" id="UP001595960"/>
    </source>
</evidence>
<keyword evidence="4" id="KW-0239">DNA-directed DNA polymerase</keyword>
<dbReference type="Gene3D" id="1.10.150.20">
    <property type="entry name" value="5' to 3' exonuclease, C-terminal subdomain"/>
    <property type="match status" value="1"/>
</dbReference>
<feature type="site" description="Substrate discrimination" evidence="4">
    <location>
        <position position="32"/>
    </location>
</feature>
<dbReference type="Pfam" id="PF00817">
    <property type="entry name" value="IMS"/>
    <property type="match status" value="1"/>
</dbReference>
<evidence type="ECO:0000256" key="5">
    <source>
        <dbReference type="SAM" id="MobiDB-lite"/>
    </source>
</evidence>
<name>A0ABV9RA25_9MICO</name>
<comment type="function">
    <text evidence="2 4">Poorly processive, error-prone DNA polymerase involved in untargeted mutagenesis. Copies undamaged DNA at stalled replication forks, which arise in vivo from mismatched or misaligned primer ends. These misaligned primers can be extended by PolIV. Exhibits no 3'-5' exonuclease (proofreading) activity. May be involved in translesional synthesis, in conjunction with the beta clamp from PolIII.</text>
</comment>
<dbReference type="Pfam" id="PF11798">
    <property type="entry name" value="IMS_HHH"/>
    <property type="match status" value="1"/>
</dbReference>
<keyword evidence="4" id="KW-0227">DNA damage</keyword>
<sequence length="452" mass="49004">MSKQDGSSRQVTTGPVDDSATPILHVDMDAFFVSVELLRRPELRGRPVLVGGTAGRGVVAAASYEARRFGVNSAMPMSVALQRCPNAVVLRGDYGRYAEYSERVMTIFRELTPLVEPLSIDEAFLDVSGARRLHGSPAEIAWTIRRRVHDETGLTCSVGVAASKYVAKVASSRAKPDGMLVVPADQTTAFLHPLPVSALWGVGRVTEESLRKLGLRTVGDVAEMPADALTRAVGPALAARLSQLANGVDPREVETRRVEKSIGHETTFDHDLVEHDDIARELLRLATDVGVRLRRAGMLARTITLKLRYGDFTTVTRSRTLAEPTDVARRIYEEALVPLGELVGDGRRVRLIGVRGEQLRPAGDGAPLWDPDEDWRDAERTVDEVVRRFGRGAVRPASLVRPGTPGALPTAGEGWERDDAGTATTRRPARAPRAAPADRSDGPLPPGARTFS</sequence>
<dbReference type="Gene3D" id="3.30.1490.100">
    <property type="entry name" value="DNA polymerase, Y-family, little finger domain"/>
    <property type="match status" value="1"/>
</dbReference>
<keyword evidence="4" id="KW-0235">DNA replication</keyword>
<dbReference type="Pfam" id="PF11799">
    <property type="entry name" value="IMS_C"/>
    <property type="match status" value="1"/>
</dbReference>
<feature type="region of interest" description="Disordered" evidence="5">
    <location>
        <begin position="396"/>
        <end position="452"/>
    </location>
</feature>
<dbReference type="EMBL" id="JBHSJC010000002">
    <property type="protein sequence ID" value="MFC4830102.1"/>
    <property type="molecule type" value="Genomic_DNA"/>
</dbReference>
<comment type="caution">
    <text evidence="7">The sequence shown here is derived from an EMBL/GenBank/DDBJ whole genome shotgun (WGS) entry which is preliminary data.</text>
</comment>
<keyword evidence="4 7" id="KW-0808">Transferase</keyword>
<evidence type="ECO:0000259" key="6">
    <source>
        <dbReference type="PROSITE" id="PS50173"/>
    </source>
</evidence>
<gene>
    <name evidence="4" type="primary">dinB</name>
    <name evidence="7" type="ORF">ACFPER_14950</name>
</gene>
<accession>A0ABV9RA25</accession>
<keyword evidence="4" id="KW-0515">Mutator protein</keyword>
<evidence type="ECO:0000313" key="7">
    <source>
        <dbReference type="EMBL" id="MFC4830102.1"/>
    </source>
</evidence>
<dbReference type="InterPro" id="IPR050116">
    <property type="entry name" value="DNA_polymerase-Y"/>
</dbReference>
<dbReference type="InterPro" id="IPR001126">
    <property type="entry name" value="UmuC"/>
</dbReference>
<keyword evidence="8" id="KW-1185">Reference proteome</keyword>
<dbReference type="Gene3D" id="3.40.1170.60">
    <property type="match status" value="1"/>
</dbReference>
<proteinExistence type="inferred from homology"/>
<dbReference type="InterPro" id="IPR022880">
    <property type="entry name" value="DNApol_IV"/>
</dbReference>
<feature type="active site" evidence="4">
    <location>
        <position position="122"/>
    </location>
</feature>
<keyword evidence="4" id="KW-0479">Metal-binding</keyword>
<keyword evidence="4 7" id="KW-0548">Nucleotidyltransferase</keyword>
<evidence type="ECO:0000256" key="1">
    <source>
        <dbReference type="ARBA" id="ARBA00010945"/>
    </source>
</evidence>
<feature type="compositionally biased region" description="Low complexity" evidence="5">
    <location>
        <begin position="421"/>
        <end position="435"/>
    </location>
</feature>
<dbReference type="CDD" id="cd03586">
    <property type="entry name" value="PolY_Pol_IV_kappa"/>
    <property type="match status" value="1"/>
</dbReference>
<comment type="subunit">
    <text evidence="4">Monomer.</text>
</comment>
<dbReference type="InterPro" id="IPR043128">
    <property type="entry name" value="Rev_trsase/Diguanyl_cyclase"/>
</dbReference>
<feature type="binding site" evidence="4">
    <location>
        <position position="121"/>
    </location>
    <ligand>
        <name>Mg(2+)</name>
        <dbReference type="ChEBI" id="CHEBI:18420"/>
    </ligand>
</feature>
<feature type="domain" description="UmuC" evidence="6">
    <location>
        <begin position="23"/>
        <end position="203"/>
    </location>
</feature>
<keyword evidence="4" id="KW-0460">Magnesium</keyword>
<evidence type="ECO:0000256" key="2">
    <source>
        <dbReference type="ARBA" id="ARBA00025589"/>
    </source>
</evidence>
<keyword evidence="4" id="KW-0238">DNA-binding</keyword>
<dbReference type="SUPFAM" id="SSF56672">
    <property type="entry name" value="DNA/RNA polymerases"/>
    <property type="match status" value="1"/>
</dbReference>
<comment type="similarity">
    <text evidence="1 4">Belongs to the DNA polymerase type-Y family.</text>
</comment>
<organism evidence="7 8">
    <name type="scientific">Agromyces aurantiacus</name>
    <dbReference type="NCBI Taxonomy" id="165814"/>
    <lineage>
        <taxon>Bacteria</taxon>
        <taxon>Bacillati</taxon>
        <taxon>Actinomycetota</taxon>
        <taxon>Actinomycetes</taxon>
        <taxon>Micrococcales</taxon>
        <taxon>Microbacteriaceae</taxon>
        <taxon>Agromyces</taxon>
    </lineage>
</organism>
<dbReference type="PANTHER" id="PTHR11076">
    <property type="entry name" value="DNA REPAIR POLYMERASE UMUC / TRANSFERASE FAMILY MEMBER"/>
    <property type="match status" value="1"/>
</dbReference>
<dbReference type="InterPro" id="IPR043502">
    <property type="entry name" value="DNA/RNA_pol_sf"/>
</dbReference>
<keyword evidence="4" id="KW-0234">DNA repair</keyword>
<dbReference type="NCBIfam" id="NF002882">
    <property type="entry name" value="PRK03348.1"/>
    <property type="match status" value="1"/>
</dbReference>
<dbReference type="Gene3D" id="3.30.70.270">
    <property type="match status" value="1"/>
</dbReference>
<dbReference type="RefSeq" id="WP_204394857.1">
    <property type="nucleotide sequence ID" value="NZ_JAFBBW010000001.1"/>
</dbReference>
<dbReference type="EC" id="2.7.7.7" evidence="4"/>
<feature type="binding site" evidence="4">
    <location>
        <position position="27"/>
    </location>
    <ligand>
        <name>Mg(2+)</name>
        <dbReference type="ChEBI" id="CHEBI:18420"/>
    </ligand>
</feature>
<comment type="cofactor">
    <cofactor evidence="4">
        <name>Mg(2+)</name>
        <dbReference type="ChEBI" id="CHEBI:18420"/>
    </cofactor>
    <text evidence="4">Binds 2 magnesium ions per subunit.</text>
</comment>
<dbReference type="HAMAP" id="MF_01113">
    <property type="entry name" value="DNApol_IV"/>
    <property type="match status" value="1"/>
</dbReference>
<evidence type="ECO:0000256" key="4">
    <source>
        <dbReference type="HAMAP-Rule" id="MF_01113"/>
    </source>
</evidence>
<protein>
    <recommendedName>
        <fullName evidence="4">DNA polymerase IV</fullName>
        <shortName evidence="4">Pol IV</shortName>
        <ecNumber evidence="4">2.7.7.7</ecNumber>
    </recommendedName>
</protein>
<comment type="catalytic activity">
    <reaction evidence="3 4">
        <text>DNA(n) + a 2'-deoxyribonucleoside 5'-triphosphate = DNA(n+1) + diphosphate</text>
        <dbReference type="Rhea" id="RHEA:22508"/>
        <dbReference type="Rhea" id="RHEA-COMP:17339"/>
        <dbReference type="Rhea" id="RHEA-COMP:17340"/>
        <dbReference type="ChEBI" id="CHEBI:33019"/>
        <dbReference type="ChEBI" id="CHEBI:61560"/>
        <dbReference type="ChEBI" id="CHEBI:173112"/>
        <dbReference type="EC" id="2.7.7.7"/>
    </reaction>
</comment>
<dbReference type="NCBIfam" id="NF002677">
    <property type="entry name" value="PRK02406.1"/>
    <property type="match status" value="1"/>
</dbReference>
<dbReference type="InterPro" id="IPR024728">
    <property type="entry name" value="PolY_HhH_motif"/>
</dbReference>
<reference evidence="8" key="1">
    <citation type="journal article" date="2019" name="Int. J. Syst. Evol. Microbiol.">
        <title>The Global Catalogue of Microorganisms (GCM) 10K type strain sequencing project: providing services to taxonomists for standard genome sequencing and annotation.</title>
        <authorList>
            <consortium name="The Broad Institute Genomics Platform"/>
            <consortium name="The Broad Institute Genome Sequencing Center for Infectious Disease"/>
            <person name="Wu L."/>
            <person name="Ma J."/>
        </authorList>
    </citation>
    <scope>NUCLEOTIDE SEQUENCE [LARGE SCALE GENOMIC DNA]</scope>
    <source>
        <strain evidence="8">CGMCC 1.12192</strain>
    </source>
</reference>
<keyword evidence="4" id="KW-0963">Cytoplasm</keyword>
<dbReference type="Proteomes" id="UP001595960">
    <property type="component" value="Unassembled WGS sequence"/>
</dbReference>
<comment type="subcellular location">
    <subcellularLocation>
        <location evidence="4">Cytoplasm</location>
    </subcellularLocation>
</comment>
<dbReference type="PANTHER" id="PTHR11076:SF33">
    <property type="entry name" value="DNA POLYMERASE KAPPA"/>
    <property type="match status" value="1"/>
</dbReference>